<sequence length="315" mass="37129">MKRFSIVFILFFLFSSPMFAQEKKKAKPGRELPQDTILNFQLDSAILVTGKHGLFVQDFIDQILTDTVFYQGFKKTKDYNFYAENDVLTFNKKYRRNAHIFKKIYHEHLNGKYTQKVLSKIDSGEVFKSNGRYELYTVQMFSYIFENMNNSEFTGNKPSKGEKGEEGYKDKLKVLIFSPGKPIKGVPFISEKAAIFEPDMRQYYDYQFFSGTYMGNIPVYRFKCVAKPEYRNTSKVMINELTTIFDKRNFQILGRFIDMSYDNMAFSFDVKMNIEMNYFGDDLLPVRINYNGNWDVPFKKKEIAAFNVKHYGYSK</sequence>
<dbReference type="RefSeq" id="WP_103787126.1">
    <property type="nucleotide sequence ID" value="NZ_PQVF01000001.1"/>
</dbReference>
<gene>
    <name evidence="2" type="ORF">C3K47_00550</name>
</gene>
<accession>A0A2S5AA79</accession>
<reference evidence="2 3" key="1">
    <citation type="submission" date="2018-01" db="EMBL/GenBank/DDBJ databases">
        <authorList>
            <person name="Gaut B.S."/>
            <person name="Morton B.R."/>
            <person name="Clegg M.T."/>
            <person name="Duvall M.R."/>
        </authorList>
    </citation>
    <scope>NUCLEOTIDE SEQUENCE [LARGE SCALE GENOMIC DNA]</scope>
    <source>
        <strain evidence="2 3">HR-AV</strain>
    </source>
</reference>
<keyword evidence="1" id="KW-0732">Signal</keyword>
<feature type="chain" id="PRO_5015771587" evidence="1">
    <location>
        <begin position="21"/>
        <end position="315"/>
    </location>
</feature>
<dbReference type="AlphaFoldDB" id="A0A2S5AA79"/>
<dbReference type="EMBL" id="PQVF01000001">
    <property type="protein sequence ID" value="POY39023.1"/>
    <property type="molecule type" value="Genomic_DNA"/>
</dbReference>
<proteinExistence type="predicted"/>
<comment type="caution">
    <text evidence="2">The sequence shown here is derived from an EMBL/GenBank/DDBJ whole genome shotgun (WGS) entry which is preliminary data.</text>
</comment>
<protein>
    <submittedName>
        <fullName evidence="2">Uncharacterized protein</fullName>
    </submittedName>
</protein>
<dbReference type="Proteomes" id="UP000236893">
    <property type="component" value="Unassembled WGS sequence"/>
</dbReference>
<name>A0A2S5AA79_9SPHI</name>
<evidence type="ECO:0000313" key="3">
    <source>
        <dbReference type="Proteomes" id="UP000236893"/>
    </source>
</evidence>
<evidence type="ECO:0000256" key="1">
    <source>
        <dbReference type="SAM" id="SignalP"/>
    </source>
</evidence>
<evidence type="ECO:0000313" key="2">
    <source>
        <dbReference type="EMBL" id="POY39023.1"/>
    </source>
</evidence>
<organism evidence="2 3">
    <name type="scientific">Solitalea longa</name>
    <dbReference type="NCBI Taxonomy" id="2079460"/>
    <lineage>
        <taxon>Bacteria</taxon>
        <taxon>Pseudomonadati</taxon>
        <taxon>Bacteroidota</taxon>
        <taxon>Sphingobacteriia</taxon>
        <taxon>Sphingobacteriales</taxon>
        <taxon>Sphingobacteriaceae</taxon>
        <taxon>Solitalea</taxon>
    </lineage>
</organism>
<dbReference type="OrthoDB" id="650691at2"/>
<keyword evidence="3" id="KW-1185">Reference proteome</keyword>
<feature type="signal peptide" evidence="1">
    <location>
        <begin position="1"/>
        <end position="20"/>
    </location>
</feature>